<protein>
    <submittedName>
        <fullName evidence="2">Uncharacterized protein</fullName>
    </submittedName>
</protein>
<name>A0A1G7WK42_9BACT</name>
<feature type="compositionally biased region" description="Polar residues" evidence="1">
    <location>
        <begin position="96"/>
        <end position="107"/>
    </location>
</feature>
<evidence type="ECO:0000313" key="2">
    <source>
        <dbReference type="EMBL" id="SDG71560.1"/>
    </source>
</evidence>
<keyword evidence="3" id="KW-1185">Reference proteome</keyword>
<feature type="region of interest" description="Disordered" evidence="1">
    <location>
        <begin position="91"/>
        <end position="130"/>
    </location>
</feature>
<accession>A0A1G7WK42</accession>
<gene>
    <name evidence="2" type="ORF">SAMN04487996_12253</name>
</gene>
<evidence type="ECO:0000313" key="3">
    <source>
        <dbReference type="Proteomes" id="UP000198748"/>
    </source>
</evidence>
<dbReference type="STRING" id="659014.SAMN04487996_12253"/>
<reference evidence="3" key="1">
    <citation type="submission" date="2016-10" db="EMBL/GenBank/DDBJ databases">
        <authorList>
            <person name="Varghese N."/>
            <person name="Submissions S."/>
        </authorList>
    </citation>
    <scope>NUCLEOTIDE SEQUENCE [LARGE SCALE GENOMIC DNA]</scope>
    <source>
        <strain evidence="3">DSM 25329</strain>
    </source>
</reference>
<evidence type="ECO:0000256" key="1">
    <source>
        <dbReference type="SAM" id="MobiDB-lite"/>
    </source>
</evidence>
<dbReference type="Proteomes" id="UP000198748">
    <property type="component" value="Unassembled WGS sequence"/>
</dbReference>
<dbReference type="RefSeq" id="WP_090156687.1">
    <property type="nucleotide sequence ID" value="NZ_FNAN01000022.1"/>
</dbReference>
<dbReference type="EMBL" id="FNAN01000022">
    <property type="protein sequence ID" value="SDG71560.1"/>
    <property type="molecule type" value="Genomic_DNA"/>
</dbReference>
<dbReference type="AlphaFoldDB" id="A0A1G7WK42"/>
<organism evidence="2 3">
    <name type="scientific">Dyadobacter soli</name>
    <dbReference type="NCBI Taxonomy" id="659014"/>
    <lineage>
        <taxon>Bacteria</taxon>
        <taxon>Pseudomonadati</taxon>
        <taxon>Bacteroidota</taxon>
        <taxon>Cytophagia</taxon>
        <taxon>Cytophagales</taxon>
        <taxon>Spirosomataceae</taxon>
        <taxon>Dyadobacter</taxon>
    </lineage>
</organism>
<sequence>MDIKKLKASLQLAEMRLRAAPSDATQALYDQAKEAYDALANSKVEKNAQVSGTTGGYVAPANPVKPGDAAGENIISEKDRKVSKIVATLADLAGDQPTSEQPSTTAATGDAVPVGENEEKKTEEQPVLQA</sequence>
<proteinExistence type="predicted"/>